<dbReference type="EMBL" id="CYXX01000005">
    <property type="protein sequence ID" value="CUM89824.1"/>
    <property type="molecule type" value="Genomic_DNA"/>
</dbReference>
<evidence type="ECO:0000313" key="2">
    <source>
        <dbReference type="EMBL" id="CUM89824.1"/>
    </source>
</evidence>
<name>A0A173SGV0_9FIRM</name>
<feature type="transmembrane region" description="Helical" evidence="1">
    <location>
        <begin position="6"/>
        <end position="24"/>
    </location>
</feature>
<keyword evidence="1" id="KW-0472">Membrane</keyword>
<dbReference type="Proteomes" id="UP000095453">
    <property type="component" value="Unassembled WGS sequence"/>
</dbReference>
<organism evidence="2 3">
    <name type="scientific">Roseburia inulinivorans</name>
    <dbReference type="NCBI Taxonomy" id="360807"/>
    <lineage>
        <taxon>Bacteria</taxon>
        <taxon>Bacillati</taxon>
        <taxon>Bacillota</taxon>
        <taxon>Clostridia</taxon>
        <taxon>Lachnospirales</taxon>
        <taxon>Lachnospiraceae</taxon>
        <taxon>Roseburia</taxon>
    </lineage>
</organism>
<dbReference type="AlphaFoldDB" id="A0A173SGV0"/>
<protein>
    <submittedName>
        <fullName evidence="2">Uncharacterized protein</fullName>
    </submittedName>
</protein>
<accession>A0A173SGV0</accession>
<keyword evidence="1" id="KW-1133">Transmembrane helix</keyword>
<proteinExistence type="predicted"/>
<evidence type="ECO:0000313" key="3">
    <source>
        <dbReference type="Proteomes" id="UP000095453"/>
    </source>
</evidence>
<sequence length="43" mass="5085">MLKLLVYLMFFPIIIAFKMMGWIVKGILGIFKMIGVADFFWKL</sequence>
<evidence type="ECO:0000256" key="1">
    <source>
        <dbReference type="SAM" id="Phobius"/>
    </source>
</evidence>
<keyword evidence="1" id="KW-0812">Transmembrane</keyword>
<dbReference type="RefSeq" id="WP_278334918.1">
    <property type="nucleotide sequence ID" value="NZ_CAKZTK010000076.1"/>
</dbReference>
<reference evidence="2 3" key="1">
    <citation type="submission" date="2015-09" db="EMBL/GenBank/DDBJ databases">
        <authorList>
            <consortium name="Pathogen Informatics"/>
        </authorList>
    </citation>
    <scope>NUCLEOTIDE SEQUENCE [LARGE SCALE GENOMIC DNA]</scope>
    <source>
        <strain evidence="2 3">2789STDY5608887</strain>
    </source>
</reference>
<gene>
    <name evidence="2" type="ORF">ERS852444_00991</name>
</gene>